<evidence type="ECO:0000256" key="1">
    <source>
        <dbReference type="ARBA" id="ARBA00022729"/>
    </source>
</evidence>
<dbReference type="SMART" id="SM00869">
    <property type="entry name" value="Autotransporter"/>
    <property type="match status" value="1"/>
</dbReference>
<feature type="compositionally biased region" description="Gly residues" evidence="2">
    <location>
        <begin position="891"/>
        <end position="905"/>
    </location>
</feature>
<dbReference type="NCBIfam" id="TIGR02601">
    <property type="entry name" value="autotrns_rpt"/>
    <property type="match status" value="2"/>
</dbReference>
<dbReference type="InterPro" id="IPR006315">
    <property type="entry name" value="OM_autotransptr_brl_dom"/>
</dbReference>
<reference evidence="5 6" key="1">
    <citation type="submission" date="2021-08" db="EMBL/GenBank/DDBJ databases">
        <authorList>
            <person name="Peeters C."/>
        </authorList>
    </citation>
    <scope>NUCLEOTIDE SEQUENCE [LARGE SCALE GENOMIC DNA]</scope>
    <source>
        <strain evidence="5 6">LMG 21510</strain>
    </source>
</reference>
<dbReference type="Pfam" id="PF12951">
    <property type="entry name" value="PATR"/>
    <property type="match status" value="3"/>
</dbReference>
<organism evidence="5 6">
    <name type="scientific">Cupriavidus respiraculi</name>
    <dbReference type="NCBI Taxonomy" id="195930"/>
    <lineage>
        <taxon>Bacteria</taxon>
        <taxon>Pseudomonadati</taxon>
        <taxon>Pseudomonadota</taxon>
        <taxon>Betaproteobacteria</taxon>
        <taxon>Burkholderiales</taxon>
        <taxon>Burkholderiaceae</taxon>
        <taxon>Cupriavidus</taxon>
    </lineage>
</organism>
<dbReference type="InterPro" id="IPR013425">
    <property type="entry name" value="Autotrns_rpt"/>
</dbReference>
<evidence type="ECO:0000259" key="4">
    <source>
        <dbReference type="PROSITE" id="PS51208"/>
    </source>
</evidence>
<feature type="domain" description="Autotransporter" evidence="4">
    <location>
        <begin position="1011"/>
        <end position="1293"/>
    </location>
</feature>
<accession>A0ABM8WM10</accession>
<keyword evidence="6" id="KW-1185">Reference proteome</keyword>
<dbReference type="InterPro" id="IPR011050">
    <property type="entry name" value="Pectin_lyase_fold/virulence"/>
</dbReference>
<feature type="region of interest" description="Disordered" evidence="2">
    <location>
        <begin position="883"/>
        <end position="905"/>
    </location>
</feature>
<dbReference type="PROSITE" id="PS51208">
    <property type="entry name" value="AUTOTRANSPORTER"/>
    <property type="match status" value="1"/>
</dbReference>
<evidence type="ECO:0000256" key="3">
    <source>
        <dbReference type="SAM" id="SignalP"/>
    </source>
</evidence>
<dbReference type="RefSeq" id="WP_224040130.1">
    <property type="nucleotide sequence ID" value="NZ_CAJZAH010000001.1"/>
</dbReference>
<protein>
    <recommendedName>
        <fullName evidence="4">Autotransporter domain-containing protein</fullName>
    </recommendedName>
</protein>
<feature type="chain" id="PRO_5046530646" description="Autotransporter domain-containing protein" evidence="3">
    <location>
        <begin position="37"/>
        <end position="1293"/>
    </location>
</feature>
<keyword evidence="1 3" id="KW-0732">Signal</keyword>
<dbReference type="InterPro" id="IPR005546">
    <property type="entry name" value="Autotransporte_beta"/>
</dbReference>
<comment type="caution">
    <text evidence="5">The sequence shown here is derived from an EMBL/GenBank/DDBJ whole genome shotgun (WGS) entry which is preliminary data.</text>
</comment>
<dbReference type="EMBL" id="CAJZAH010000001">
    <property type="protein sequence ID" value="CAG9168407.1"/>
    <property type="molecule type" value="Genomic_DNA"/>
</dbReference>
<dbReference type="Pfam" id="PF03797">
    <property type="entry name" value="Autotransporter"/>
    <property type="match status" value="1"/>
</dbReference>
<evidence type="ECO:0000256" key="2">
    <source>
        <dbReference type="SAM" id="MobiDB-lite"/>
    </source>
</evidence>
<proteinExistence type="predicted"/>
<evidence type="ECO:0000313" key="6">
    <source>
        <dbReference type="Proteomes" id="UP000721236"/>
    </source>
</evidence>
<name>A0ABM8WM10_9BURK</name>
<dbReference type="NCBIfam" id="TIGR01414">
    <property type="entry name" value="autotrans_barl"/>
    <property type="match status" value="1"/>
</dbReference>
<gene>
    <name evidence="5" type="ORF">LMG21510_01062</name>
</gene>
<sequence length="1293" mass="125816">MKKHSRVTAGGQPGLRAIARAVSILMISVATPLAQAAGGNGGGGGFDFYLPGGIGGVFPGMAGMDGNPVPYGDGTGGGGGARGAAGGRGGVIDGQPMPVPGGGTAGVGPGGHGGNGSNGVFDDNFFQSSGGGGGGGGADGVVLGTAPVTISTYVQGGFGGKGGDGGLAPTGLPNDYMGGGGGGGGGGYGLIHGGGGAIAVAGVSVFGGLGGNGGNGGGSKDIADTVGAGAGGDGGVGMSVGSATTVHVGSGALVFGGNGGAGGRGGDFGVYYYGSRGGNGGKGGNGMELANGSTLINEGIVRGGQGGVGGAGGVNADASTVANGTAGSGGTGVVGSNLTIVNKGIIYSGGADVAAVRFTGGTNRFEHWRGSSVGPIDAYGTSDTFVLAGDDGLDGFLVSRFDVGGTYRGFEHFEKIGGSVWTLTGTTSATTSWQIHGGTLAISTDAGLGAAGGTLGLDGGTLRTGATLSTGRATTLGTGGGTFEVTSGVFAHNGVIDGPGSLTKTGAGTMEVNGVNTFAGGTHVNGGILVANVPGALGSSGPISADGSATLQMKGGFDLGGRQIENRGGYIELYDAGTLGNAQVTNYGGYTYLLGSSTAADATIVNSGGIMSFQDGSSGGNSHVTTHSGSLTEFRGWSTPGNAVLVANAGGTVDFSGTNGPAFNNRLTAASIAGAGRFLLGRNQLTVGSDNSSTTVSGMIEDGGPGGGTGGGLVKIGAGTLTLAGTNTYTGATQVNGGTLVVNGSVAGAVDIYSGATLAGNGSVGSTVIAAGGTLAPGNSIGTLTVNGDLRLDAGSTYLVEADPDSSASDRVLVTGTATLGGAVLHVGPEGNFASTRRYSILTAGAMQGRFASVSSNYAFLDPTLTYGANEVTLALQRKQVVDPVSPADPGTGGGDGEGNGGTGGGVVRPIRFADAAVTNNQRAVANALESLPDSNALHEAIVTLPAGAPPAVFNSLSGEAHASVTNGLMTLAGGARAVPLTHLRDNLSAGLLPGAPIAQLNGPLPAAALPVSAAQPLWVEVLGNWQTFDGDGNAARVRQQAGGFYLGGDGAVGNGWRIGGAFGYANSTLRVDDRSSRAITDSYSATLYGGRAFAFGGGKLKWLFGTAYSWHDADTDRQASLGSGMAQSLSANYHASTAQVFTEASFAMPVSAATQLEPYAGVAWSDTRTRSFAETGGSAALHSPGDRNTLTTTTLGLRSSTRIQLGDTDVAFYAGAGWRHAFGDVNPSTTLAFDGSQPFTVTGAPIARNAALAELRADIAISRTATLGLRYTGQLGGGNRDHTGTVGVRWRF</sequence>
<dbReference type="InterPro" id="IPR036709">
    <property type="entry name" value="Autotransporte_beta_dom_sf"/>
</dbReference>
<dbReference type="SUPFAM" id="SSF103515">
    <property type="entry name" value="Autotransporter"/>
    <property type="match status" value="1"/>
</dbReference>
<dbReference type="Gene3D" id="2.40.128.130">
    <property type="entry name" value="Autotransporter beta-domain"/>
    <property type="match status" value="1"/>
</dbReference>
<dbReference type="Proteomes" id="UP000721236">
    <property type="component" value="Unassembled WGS sequence"/>
</dbReference>
<evidence type="ECO:0000313" key="5">
    <source>
        <dbReference type="EMBL" id="CAG9168407.1"/>
    </source>
</evidence>
<dbReference type="SUPFAM" id="SSF51126">
    <property type="entry name" value="Pectin lyase-like"/>
    <property type="match status" value="1"/>
</dbReference>
<feature type="signal peptide" evidence="3">
    <location>
        <begin position="1"/>
        <end position="36"/>
    </location>
</feature>